<organism evidence="1 2">
    <name type="scientific">Porphyra umbilicalis</name>
    <name type="common">Purple laver</name>
    <name type="synonym">Red alga</name>
    <dbReference type="NCBI Taxonomy" id="2786"/>
    <lineage>
        <taxon>Eukaryota</taxon>
        <taxon>Rhodophyta</taxon>
        <taxon>Bangiophyceae</taxon>
        <taxon>Bangiales</taxon>
        <taxon>Bangiaceae</taxon>
        <taxon>Porphyra</taxon>
    </lineage>
</organism>
<evidence type="ECO:0000313" key="1">
    <source>
        <dbReference type="EMBL" id="OSX78006.1"/>
    </source>
</evidence>
<dbReference type="EMBL" id="KV918823">
    <property type="protein sequence ID" value="OSX78006.1"/>
    <property type="molecule type" value="Genomic_DNA"/>
</dbReference>
<accession>A0A1X6PB84</accession>
<proteinExistence type="predicted"/>
<dbReference type="Proteomes" id="UP000218209">
    <property type="component" value="Unassembled WGS sequence"/>
</dbReference>
<reference evidence="1 2" key="1">
    <citation type="submission" date="2017-03" db="EMBL/GenBank/DDBJ databases">
        <title>WGS assembly of Porphyra umbilicalis.</title>
        <authorList>
            <person name="Brawley S.H."/>
            <person name="Blouin N.A."/>
            <person name="Ficko-Blean E."/>
            <person name="Wheeler G.L."/>
            <person name="Lohr M."/>
            <person name="Goodson H.V."/>
            <person name="Jenkins J.W."/>
            <person name="Blaby-Haas C.E."/>
            <person name="Helliwell K.E."/>
            <person name="Chan C."/>
            <person name="Marriage T."/>
            <person name="Bhattacharya D."/>
            <person name="Klein A.S."/>
            <person name="Badis Y."/>
            <person name="Brodie J."/>
            <person name="Cao Y."/>
            <person name="Collen J."/>
            <person name="Dittami S.M."/>
            <person name="Gachon C.M."/>
            <person name="Green B.R."/>
            <person name="Karpowicz S."/>
            <person name="Kim J.W."/>
            <person name="Kudahl U."/>
            <person name="Lin S."/>
            <person name="Michel G."/>
            <person name="Mittag M."/>
            <person name="Olson B.J."/>
            <person name="Pangilinan J."/>
            <person name="Peng Y."/>
            <person name="Qiu H."/>
            <person name="Shu S."/>
            <person name="Singer J.T."/>
            <person name="Smith A.G."/>
            <person name="Sprecher B.N."/>
            <person name="Wagner V."/>
            <person name="Wang W."/>
            <person name="Wang Z.-Y."/>
            <person name="Yan J."/>
            <person name="Yarish C."/>
            <person name="Zoeuner-Riek S."/>
            <person name="Zhuang Y."/>
            <person name="Zou Y."/>
            <person name="Lindquist E.A."/>
            <person name="Grimwood J."/>
            <person name="Barry K."/>
            <person name="Rokhsar D.S."/>
            <person name="Schmutz J."/>
            <person name="Stiller J.W."/>
            <person name="Grossman A.R."/>
            <person name="Prochnik S.E."/>
        </authorList>
    </citation>
    <scope>NUCLEOTIDE SEQUENCE [LARGE SCALE GENOMIC DNA]</scope>
    <source>
        <strain evidence="1">4086291</strain>
    </source>
</reference>
<dbReference type="AlphaFoldDB" id="A0A1X6PB84"/>
<dbReference type="OrthoDB" id="6613063at2759"/>
<gene>
    <name evidence="1" type="ORF">BU14_0126s0045</name>
</gene>
<sequence>MRSCGPDWRYWQFPIERLIGTLPNLIVSHSQSYASLMNAISHKYNSELICMYAETYAAQEWAEATGKNDLAGLTGMELERMREVLDLEGVAVVPDRVTAKKYFALRLAPGQVAGTIRGARSINYRRNHLVRVTLRVNRRTRGGRVEQAAATVYGAVHHFALVFVGDTPMVFAEIECVISCADRRGTYGLPEQRRDTRFFTSLGGRLRYVNVLAIDAIVGTLDMAKKHGVLCCRDRFSPDS</sequence>
<evidence type="ECO:0000313" key="2">
    <source>
        <dbReference type="Proteomes" id="UP000218209"/>
    </source>
</evidence>
<keyword evidence="2" id="KW-1185">Reference proteome</keyword>
<protein>
    <submittedName>
        <fullName evidence="1">Uncharacterized protein</fullName>
    </submittedName>
</protein>
<name>A0A1X6PB84_PORUM</name>